<keyword evidence="12" id="KW-1185">Reference proteome</keyword>
<evidence type="ECO:0000256" key="4">
    <source>
        <dbReference type="ARBA" id="ARBA00022449"/>
    </source>
</evidence>
<proteinExistence type="inferred from homology"/>
<accession>A0ABN2QYH7</accession>
<keyword evidence="7" id="KW-0406">Ion transport</keyword>
<keyword evidence="4" id="KW-0050">Antiport</keyword>
<dbReference type="PANTHER" id="PTHR43562">
    <property type="entry name" value="NAPA-TYPE SODIUM/HYDROGEN ANTIPORTER"/>
    <property type="match status" value="1"/>
</dbReference>
<feature type="transmembrane region" description="Helical" evidence="9">
    <location>
        <begin position="95"/>
        <end position="118"/>
    </location>
</feature>
<evidence type="ECO:0000256" key="2">
    <source>
        <dbReference type="ARBA" id="ARBA00005551"/>
    </source>
</evidence>
<evidence type="ECO:0000256" key="5">
    <source>
        <dbReference type="ARBA" id="ARBA00022692"/>
    </source>
</evidence>
<keyword evidence="5 9" id="KW-0812">Transmembrane</keyword>
<dbReference type="Pfam" id="PF00999">
    <property type="entry name" value="Na_H_Exchanger"/>
    <property type="match status" value="1"/>
</dbReference>
<feature type="transmembrane region" description="Helical" evidence="9">
    <location>
        <begin position="346"/>
        <end position="365"/>
    </location>
</feature>
<evidence type="ECO:0000256" key="6">
    <source>
        <dbReference type="ARBA" id="ARBA00022989"/>
    </source>
</evidence>
<dbReference type="RefSeq" id="WP_344044665.1">
    <property type="nucleotide sequence ID" value="NZ_BAAAPB010000002.1"/>
</dbReference>
<reference evidence="11 12" key="1">
    <citation type="journal article" date="2019" name="Int. J. Syst. Evol. Microbiol.">
        <title>The Global Catalogue of Microorganisms (GCM) 10K type strain sequencing project: providing services to taxonomists for standard genome sequencing and annotation.</title>
        <authorList>
            <consortium name="The Broad Institute Genomics Platform"/>
            <consortium name="The Broad Institute Genome Sequencing Center for Infectious Disease"/>
            <person name="Wu L."/>
            <person name="Ma J."/>
        </authorList>
    </citation>
    <scope>NUCLEOTIDE SEQUENCE [LARGE SCALE GENOMIC DNA]</scope>
    <source>
        <strain evidence="11 12">JCM 15309</strain>
    </source>
</reference>
<dbReference type="EMBL" id="BAAAPB010000002">
    <property type="protein sequence ID" value="GAA1960343.1"/>
    <property type="molecule type" value="Genomic_DNA"/>
</dbReference>
<dbReference type="Gene3D" id="1.20.1530.20">
    <property type="match status" value="1"/>
</dbReference>
<organism evidence="11 12">
    <name type="scientific">Nocardioides panacihumi</name>
    <dbReference type="NCBI Taxonomy" id="400774"/>
    <lineage>
        <taxon>Bacteria</taxon>
        <taxon>Bacillati</taxon>
        <taxon>Actinomycetota</taxon>
        <taxon>Actinomycetes</taxon>
        <taxon>Propionibacteriales</taxon>
        <taxon>Nocardioidaceae</taxon>
        <taxon>Nocardioides</taxon>
    </lineage>
</organism>
<evidence type="ECO:0000256" key="8">
    <source>
        <dbReference type="ARBA" id="ARBA00023136"/>
    </source>
</evidence>
<feature type="transmembrane region" description="Helical" evidence="9">
    <location>
        <begin position="277"/>
        <end position="298"/>
    </location>
</feature>
<protein>
    <submittedName>
        <fullName evidence="11">Cation:proton antiporter</fullName>
    </submittedName>
</protein>
<keyword evidence="6 9" id="KW-1133">Transmembrane helix</keyword>
<keyword evidence="8 9" id="KW-0472">Membrane</keyword>
<comment type="subcellular location">
    <subcellularLocation>
        <location evidence="1">Membrane</location>
        <topology evidence="1">Multi-pass membrane protein</topology>
    </subcellularLocation>
</comment>
<feature type="transmembrane region" description="Helical" evidence="9">
    <location>
        <begin position="63"/>
        <end position="83"/>
    </location>
</feature>
<comment type="caution">
    <text evidence="11">The sequence shown here is derived from an EMBL/GenBank/DDBJ whole genome shotgun (WGS) entry which is preliminary data.</text>
</comment>
<evidence type="ECO:0000259" key="10">
    <source>
        <dbReference type="Pfam" id="PF00999"/>
    </source>
</evidence>
<feature type="transmembrane region" description="Helical" evidence="9">
    <location>
        <begin position="158"/>
        <end position="179"/>
    </location>
</feature>
<dbReference type="Proteomes" id="UP001500571">
    <property type="component" value="Unassembled WGS sequence"/>
</dbReference>
<feature type="domain" description="Cation/H+ exchanger transmembrane" evidence="10">
    <location>
        <begin position="23"/>
        <end position="392"/>
    </location>
</feature>
<feature type="transmembrane region" description="Helical" evidence="9">
    <location>
        <begin position="227"/>
        <end position="244"/>
    </location>
</feature>
<feature type="transmembrane region" description="Helical" evidence="9">
    <location>
        <begin position="34"/>
        <end position="57"/>
    </location>
</feature>
<evidence type="ECO:0000313" key="12">
    <source>
        <dbReference type="Proteomes" id="UP001500571"/>
    </source>
</evidence>
<evidence type="ECO:0000256" key="3">
    <source>
        <dbReference type="ARBA" id="ARBA00022448"/>
    </source>
</evidence>
<comment type="similarity">
    <text evidence="2">Belongs to the monovalent cation:proton antiporter 2 (CPA2) transporter (TC 2.A.37) family.</text>
</comment>
<gene>
    <name evidence="11" type="ORF">GCM10009798_19930</name>
</gene>
<evidence type="ECO:0000256" key="9">
    <source>
        <dbReference type="SAM" id="Phobius"/>
    </source>
</evidence>
<sequence>MTAEEIALQAATTLMLCLLVGVLSVVISDLVGRFLPVPAVVLEILGGILLGPAVLGFAHDDVVVSAFSELGLALLMFLAGYEIQLPRVAGPPLRSALWGWAGSLLVGLGAGIVIVKTFRPEDDLTAGLLVGLLFTTTALGTILPILRDTGDADTPFGSFILSAGAIGEFGPIVAIALLLSGDSVWHTVVVLIAFLVVAAIVFGLAQHRHPDRLTHLLRRTLSSSGQLGVRTAMLLVLFMVWVAAELGLDVLLGAFTAGLVARYFLSGTDDETHEATVARIEGVGFGLLIPIFFVVSGIRFDLDALLSDAGAMLLVPLALVLFLLIRGGPTHLSLRGSLFGRDRVGAAVYASTALPLIVVITGLGVDDGTLHPATAAALVGAGMLSVLIFPLAATRIRGGRVDAGGFPDESDAL</sequence>
<dbReference type="InterPro" id="IPR006153">
    <property type="entry name" value="Cation/H_exchanger_TM"/>
</dbReference>
<evidence type="ECO:0000256" key="7">
    <source>
        <dbReference type="ARBA" id="ARBA00023065"/>
    </source>
</evidence>
<feature type="transmembrane region" description="Helical" evidence="9">
    <location>
        <begin position="304"/>
        <end position="325"/>
    </location>
</feature>
<evidence type="ECO:0000256" key="1">
    <source>
        <dbReference type="ARBA" id="ARBA00004141"/>
    </source>
</evidence>
<feature type="transmembrane region" description="Helical" evidence="9">
    <location>
        <begin position="185"/>
        <end position="206"/>
    </location>
</feature>
<keyword evidence="3" id="KW-0813">Transport</keyword>
<feature type="transmembrane region" description="Helical" evidence="9">
    <location>
        <begin position="371"/>
        <end position="392"/>
    </location>
</feature>
<name>A0ABN2QYH7_9ACTN</name>
<dbReference type="InterPro" id="IPR038770">
    <property type="entry name" value="Na+/solute_symporter_sf"/>
</dbReference>
<feature type="transmembrane region" description="Helical" evidence="9">
    <location>
        <begin position="124"/>
        <end position="146"/>
    </location>
</feature>
<evidence type="ECO:0000313" key="11">
    <source>
        <dbReference type="EMBL" id="GAA1960343.1"/>
    </source>
</evidence>
<dbReference type="PANTHER" id="PTHR43562:SF1">
    <property type="entry name" value="NA(+)_H(+) ANTIPORTER YJBQ-RELATED"/>
    <property type="match status" value="1"/>
</dbReference>
<feature type="transmembrane region" description="Helical" evidence="9">
    <location>
        <begin position="6"/>
        <end position="27"/>
    </location>
</feature>